<dbReference type="AlphaFoldDB" id="A0A3P3RCD7"/>
<comment type="caution">
    <text evidence="1">The sequence shown here is derived from an EMBL/GenBank/DDBJ whole genome shotgun (WGS) entry which is preliminary data.</text>
</comment>
<name>A0A3P3RCD7_9EURY</name>
<dbReference type="Proteomes" id="UP000282322">
    <property type="component" value="Unassembled WGS sequence"/>
</dbReference>
<organism evidence="1 2">
    <name type="scientific">Halocatena pleomorpha</name>
    <dbReference type="NCBI Taxonomy" id="1785090"/>
    <lineage>
        <taxon>Archaea</taxon>
        <taxon>Methanobacteriati</taxon>
        <taxon>Methanobacteriota</taxon>
        <taxon>Stenosarchaea group</taxon>
        <taxon>Halobacteria</taxon>
        <taxon>Halobacteriales</taxon>
        <taxon>Natronomonadaceae</taxon>
        <taxon>Halocatena</taxon>
    </lineage>
</organism>
<accession>A0A3P3RCD7</accession>
<dbReference type="EMBL" id="RRCH01000017">
    <property type="protein sequence ID" value="RRJ30984.1"/>
    <property type="molecule type" value="Genomic_DNA"/>
</dbReference>
<dbReference type="RefSeq" id="WP_124954640.1">
    <property type="nucleotide sequence ID" value="NZ_RRCH01000017.1"/>
</dbReference>
<reference evidence="1 2" key="1">
    <citation type="submission" date="2018-11" db="EMBL/GenBank/DDBJ databases">
        <title>Taxonoimc description of Halomarina strain SPP-AMP-1.</title>
        <authorList>
            <person name="Pal Y."/>
            <person name="Srinivasana K."/>
            <person name="Verma A."/>
            <person name="Kumar P."/>
        </authorList>
    </citation>
    <scope>NUCLEOTIDE SEQUENCE [LARGE SCALE GENOMIC DNA]</scope>
    <source>
        <strain evidence="1 2">SPP-AMP-1</strain>
    </source>
</reference>
<evidence type="ECO:0000313" key="1">
    <source>
        <dbReference type="EMBL" id="RRJ30984.1"/>
    </source>
</evidence>
<evidence type="ECO:0000313" key="2">
    <source>
        <dbReference type="Proteomes" id="UP000282322"/>
    </source>
</evidence>
<protein>
    <submittedName>
        <fullName evidence="1">Uncharacterized protein</fullName>
    </submittedName>
</protein>
<sequence>MNVSRDPDRERPPLARCVRPIGVVERCHTRSTVGTDTGTVAGVIGAGSIPAATTSIRCYRRCQP</sequence>
<gene>
    <name evidence="1" type="ORF">EIK79_08200</name>
</gene>
<keyword evidence="2" id="KW-1185">Reference proteome</keyword>
<proteinExistence type="predicted"/>